<dbReference type="Proteomes" id="UP000075243">
    <property type="component" value="Unassembled WGS sequence"/>
</dbReference>
<gene>
    <name evidence="3" type="ORF">KK1_049817</name>
</gene>
<dbReference type="AlphaFoldDB" id="A0A151UHE2"/>
<evidence type="ECO:0000259" key="2">
    <source>
        <dbReference type="Pfam" id="PF26057"/>
    </source>
</evidence>
<name>A0A151UHE2_CAJCA</name>
<dbReference type="PANTHER" id="PTHR35289:SF1">
    <property type="entry name" value="ATP SYNTHASE 9 MITOCHONDRIAL-RELATED"/>
    <property type="match status" value="1"/>
</dbReference>
<dbReference type="STRING" id="3821.A0A151UHE2"/>
<comment type="caution">
    <text evidence="3">The sequence shown here is derived from an EMBL/GenBank/DDBJ whole genome shotgun (WGS) entry which is preliminary data.</text>
</comment>
<accession>A0A151UHE2</accession>
<dbReference type="Gramene" id="C.cajan_48380.t">
    <property type="protein sequence ID" value="C.cajan_48380.t.cds1"/>
    <property type="gene ID" value="C.cajan_48380"/>
</dbReference>
<evidence type="ECO:0000256" key="1">
    <source>
        <dbReference type="SAM" id="MobiDB-lite"/>
    </source>
</evidence>
<protein>
    <recommendedName>
        <fullName evidence="2">DUF8018 domain-containing protein</fullName>
    </recommendedName>
</protein>
<dbReference type="InterPro" id="IPR052694">
    <property type="entry name" value="Mt_uS3-like"/>
</dbReference>
<keyword evidence="4" id="KW-1185">Reference proteome</keyword>
<reference evidence="3" key="1">
    <citation type="journal article" date="2012" name="Nat. Biotechnol.">
        <title>Draft genome sequence of pigeonpea (Cajanus cajan), an orphan legume crop of resource-poor farmers.</title>
        <authorList>
            <person name="Varshney R.K."/>
            <person name="Chen W."/>
            <person name="Li Y."/>
            <person name="Bharti A.K."/>
            <person name="Saxena R.K."/>
            <person name="Schlueter J.A."/>
            <person name="Donoghue M.T."/>
            <person name="Azam S."/>
            <person name="Fan G."/>
            <person name="Whaley A.M."/>
            <person name="Farmer A.D."/>
            <person name="Sheridan J."/>
            <person name="Iwata A."/>
            <person name="Tuteja R."/>
            <person name="Penmetsa R.V."/>
            <person name="Wu W."/>
            <person name="Upadhyaya H.D."/>
            <person name="Yang S.P."/>
            <person name="Shah T."/>
            <person name="Saxena K.B."/>
            <person name="Michael T."/>
            <person name="McCombie W.R."/>
            <person name="Yang B."/>
            <person name="Zhang G."/>
            <person name="Yang H."/>
            <person name="Wang J."/>
            <person name="Spillane C."/>
            <person name="Cook D.R."/>
            <person name="May G.D."/>
            <person name="Xu X."/>
            <person name="Jackson S.A."/>
        </authorList>
    </citation>
    <scope>NUCLEOTIDE SEQUENCE [LARGE SCALE GENOMIC DNA]</scope>
</reference>
<proteinExistence type="predicted"/>
<feature type="domain" description="DUF8018" evidence="2">
    <location>
        <begin position="55"/>
        <end position="109"/>
    </location>
</feature>
<dbReference type="Pfam" id="PF26057">
    <property type="entry name" value="DUF8018"/>
    <property type="match status" value="1"/>
</dbReference>
<evidence type="ECO:0000313" key="3">
    <source>
        <dbReference type="EMBL" id="KYP78726.1"/>
    </source>
</evidence>
<dbReference type="OMA" id="IQMARIQ"/>
<sequence length="110" mass="11837">MSSEGPNEGWTGILLGSSESESAGTSSSVNQQGARPAPAQNEVAPPVVPYPYPENEIIGGDSVEAIERRLLGRFPSPSAHDIQMARIQAEDLFEVKVDIIRRMTSLDPEC</sequence>
<organism evidence="3 4">
    <name type="scientific">Cajanus cajan</name>
    <name type="common">Pigeon pea</name>
    <name type="synonym">Cajanus indicus</name>
    <dbReference type="NCBI Taxonomy" id="3821"/>
    <lineage>
        <taxon>Eukaryota</taxon>
        <taxon>Viridiplantae</taxon>
        <taxon>Streptophyta</taxon>
        <taxon>Embryophyta</taxon>
        <taxon>Tracheophyta</taxon>
        <taxon>Spermatophyta</taxon>
        <taxon>Magnoliopsida</taxon>
        <taxon>eudicotyledons</taxon>
        <taxon>Gunneridae</taxon>
        <taxon>Pentapetalae</taxon>
        <taxon>rosids</taxon>
        <taxon>fabids</taxon>
        <taxon>Fabales</taxon>
        <taxon>Fabaceae</taxon>
        <taxon>Papilionoideae</taxon>
        <taxon>50 kb inversion clade</taxon>
        <taxon>NPAAA clade</taxon>
        <taxon>indigoferoid/millettioid clade</taxon>
        <taxon>Phaseoleae</taxon>
        <taxon>Cajanus</taxon>
    </lineage>
</organism>
<dbReference type="PANTHER" id="PTHR35289">
    <property type="entry name" value="TRANSMEMBRANE PROTEIN"/>
    <property type="match status" value="1"/>
</dbReference>
<dbReference type="InterPro" id="IPR058331">
    <property type="entry name" value="DUF8018"/>
</dbReference>
<dbReference type="EMBL" id="AGCT01058247">
    <property type="protein sequence ID" value="KYP78726.1"/>
    <property type="molecule type" value="Genomic_DNA"/>
</dbReference>
<evidence type="ECO:0000313" key="4">
    <source>
        <dbReference type="Proteomes" id="UP000075243"/>
    </source>
</evidence>
<feature type="region of interest" description="Disordered" evidence="1">
    <location>
        <begin position="1"/>
        <end position="48"/>
    </location>
</feature>
<feature type="compositionally biased region" description="Low complexity" evidence="1">
    <location>
        <begin position="16"/>
        <end position="28"/>
    </location>
</feature>